<evidence type="ECO:0000256" key="1">
    <source>
        <dbReference type="ARBA" id="ARBA00004606"/>
    </source>
</evidence>
<dbReference type="Proteomes" id="UP000324748">
    <property type="component" value="Unassembled WGS sequence"/>
</dbReference>
<dbReference type="Gene3D" id="3.90.550.10">
    <property type="entry name" value="Spore Coat Polysaccharide Biosynthesis Protein SpsA, Chain A"/>
    <property type="match status" value="1"/>
</dbReference>
<evidence type="ECO:0000256" key="11">
    <source>
        <dbReference type="PIRSR" id="PIRSR605027-4"/>
    </source>
</evidence>
<feature type="site" description="Interaction with galactose moiety of substrate glycoprotein" evidence="11">
    <location>
        <position position="427"/>
    </location>
</feature>
<dbReference type="GO" id="GO:0015018">
    <property type="term" value="F:galactosylgalactosylxylosylprotein 3-beta-glucuronosyltransferase activity"/>
    <property type="evidence" value="ECO:0007669"/>
    <property type="project" value="InterPro"/>
</dbReference>
<evidence type="ECO:0000256" key="12">
    <source>
        <dbReference type="SAM" id="MobiDB-lite"/>
    </source>
</evidence>
<comment type="similarity">
    <text evidence="2">Belongs to the glycosyltransferase 43 family.</text>
</comment>
<feature type="compositionally biased region" description="Pro residues" evidence="12">
    <location>
        <begin position="105"/>
        <end position="140"/>
    </location>
</feature>
<dbReference type="EMBL" id="VSWC01000092">
    <property type="protein sequence ID" value="KAA1090494.1"/>
    <property type="molecule type" value="Genomic_DNA"/>
</dbReference>
<dbReference type="GO" id="GO:0046872">
    <property type="term" value="F:metal ion binding"/>
    <property type="evidence" value="ECO:0007669"/>
    <property type="project" value="UniProtKB-KW"/>
</dbReference>
<feature type="binding site" evidence="10">
    <location>
        <position position="396"/>
    </location>
    <ligand>
        <name>Mn(2+)</name>
        <dbReference type="ChEBI" id="CHEBI:29035"/>
    </ligand>
</feature>
<feature type="region of interest" description="Disordered" evidence="12">
    <location>
        <begin position="94"/>
        <end position="165"/>
    </location>
</feature>
<feature type="compositionally biased region" description="Pro residues" evidence="12">
    <location>
        <begin position="152"/>
        <end position="165"/>
    </location>
</feature>
<comment type="caution">
    <text evidence="14">The sequence shown here is derived from an EMBL/GenBank/DDBJ whole genome shotgun (WGS) entry which is preliminary data.</text>
</comment>
<dbReference type="EMBL" id="VDEP01000473">
    <property type="protein sequence ID" value="KAA1074291.1"/>
    <property type="molecule type" value="Genomic_DNA"/>
</dbReference>
<evidence type="ECO:0000256" key="3">
    <source>
        <dbReference type="ARBA" id="ARBA00022679"/>
    </source>
</evidence>
<name>A0A5B0MCJ4_PUCGR</name>
<gene>
    <name evidence="14" type="primary">B3GAT2_6</name>
    <name evidence="15" type="synonym">B3GAT2_1</name>
    <name evidence="15" type="ORF">PGT21_003138</name>
    <name evidence="14" type="ORF">PGTUg99_033233</name>
</gene>
<reference evidence="16 17" key="1">
    <citation type="submission" date="2019-05" db="EMBL/GenBank/DDBJ databases">
        <title>Emergence of the Ug99 lineage of the wheat stem rust pathogen through somatic hybridization.</title>
        <authorList>
            <person name="Li F."/>
            <person name="Upadhyaya N.M."/>
            <person name="Sperschneider J."/>
            <person name="Matny O."/>
            <person name="Nguyen-Phuc H."/>
            <person name="Mago R."/>
            <person name="Raley C."/>
            <person name="Miller M.E."/>
            <person name="Silverstein K.A.T."/>
            <person name="Henningsen E."/>
            <person name="Hirsch C.D."/>
            <person name="Visser B."/>
            <person name="Pretorius Z.A."/>
            <person name="Steffenson B.J."/>
            <person name="Schwessinger B."/>
            <person name="Dodds P.N."/>
            <person name="Figueroa M."/>
        </authorList>
    </citation>
    <scope>NUCLEOTIDE SEQUENCE [LARGE SCALE GENOMIC DNA]</scope>
    <source>
        <strain evidence="15">21-0</strain>
        <strain evidence="14 17">Ug99</strain>
    </source>
</reference>
<dbReference type="GO" id="GO:0050650">
    <property type="term" value="P:chondroitin sulfate proteoglycan biosynthetic process"/>
    <property type="evidence" value="ECO:0007669"/>
    <property type="project" value="TreeGrafter"/>
</dbReference>
<dbReference type="PANTHER" id="PTHR10896">
    <property type="entry name" value="GALACTOSYLGALACTOSYLXYLOSYLPROTEIN 3-BETA-GLUCURONOSYLTRANSFERASE BETA-1,3-GLUCURONYLTRANSFERASE"/>
    <property type="match status" value="1"/>
</dbReference>
<evidence type="ECO:0000256" key="13">
    <source>
        <dbReference type="SAM" id="Phobius"/>
    </source>
</evidence>
<feature type="active site" description="Proton donor/acceptor" evidence="9">
    <location>
        <position position="485"/>
    </location>
</feature>
<keyword evidence="7 13" id="KW-0472">Membrane</keyword>
<sequence>MLGSAQCDPQDKPYTLLPTQNSISEQPMHHSSLCLLNRLKSIFRTRFLLFQLILILCLVLTLLRFYPFSDHLSRHGKAYSLTFSIDSINPTRSAAVSQPVSQPVSHPPSQPASHPPSKPASPAPSPPTPSFPQPQPPLVPPAITKAGSRPAVPRPVVPHPLRPLPPPPPTSAALCARCGCSSDSRIRREFNPPDELVIQRSPNATISIDSVDQSSAVITQIWSSIRDVYCQHPLLASEAALTLLDRSVPDSSVLPATISTRASTLQVGLPTQYIFTKTSALGRTGGLRPDYFRRHVKAIRDHLSTVARRGGKYLEETEKKWGTGRRQLIWIVIEDGESIAADIQQVLSQSGLPFIYFAYGPTRHHGNAQQNSAYALIHRLSRTILGHGPILSIDDDGKVLSEVFDIAWRVHTFGVWPMGNLGPSGWEGPEYDPVTLEFLTWRQAPEDDRPFPLDNGAFVFSSEVFGTNFRLVGPRYWPTDYPGGESEFVSQIISKQELVEPLCYNCRVAWHNQKLPEDCIKHLPSCKEL</sequence>
<comment type="cofactor">
    <cofactor evidence="10">
        <name>Mn(2+)</name>
        <dbReference type="ChEBI" id="CHEBI:29035"/>
    </cofactor>
</comment>
<evidence type="ECO:0000313" key="17">
    <source>
        <dbReference type="Proteomes" id="UP000325313"/>
    </source>
</evidence>
<evidence type="ECO:0000313" key="16">
    <source>
        <dbReference type="Proteomes" id="UP000324748"/>
    </source>
</evidence>
<evidence type="ECO:0000256" key="2">
    <source>
        <dbReference type="ARBA" id="ARBA00007706"/>
    </source>
</evidence>
<comment type="subcellular location">
    <subcellularLocation>
        <location evidence="1">Membrane</location>
        <topology evidence="1">Single-pass type II membrane protein</topology>
    </subcellularLocation>
</comment>
<dbReference type="Proteomes" id="UP000325313">
    <property type="component" value="Unassembled WGS sequence"/>
</dbReference>
<evidence type="ECO:0000256" key="8">
    <source>
        <dbReference type="ARBA" id="ARBA00023180"/>
    </source>
</evidence>
<proteinExistence type="inferred from homology"/>
<evidence type="ECO:0000256" key="5">
    <source>
        <dbReference type="ARBA" id="ARBA00022968"/>
    </source>
</evidence>
<dbReference type="SUPFAM" id="SSF53448">
    <property type="entry name" value="Nucleotide-diphospho-sugar transferases"/>
    <property type="match status" value="1"/>
</dbReference>
<keyword evidence="6 13" id="KW-1133">Transmembrane helix</keyword>
<evidence type="ECO:0000256" key="10">
    <source>
        <dbReference type="PIRSR" id="PIRSR605027-3"/>
    </source>
</evidence>
<keyword evidence="4 13" id="KW-0812">Transmembrane</keyword>
<organism evidence="14 17">
    <name type="scientific">Puccinia graminis f. sp. tritici</name>
    <dbReference type="NCBI Taxonomy" id="56615"/>
    <lineage>
        <taxon>Eukaryota</taxon>
        <taxon>Fungi</taxon>
        <taxon>Dikarya</taxon>
        <taxon>Basidiomycota</taxon>
        <taxon>Pucciniomycotina</taxon>
        <taxon>Pucciniomycetes</taxon>
        <taxon>Pucciniales</taxon>
        <taxon>Pucciniaceae</taxon>
        <taxon>Puccinia</taxon>
    </lineage>
</organism>
<dbReference type="GO" id="GO:0005975">
    <property type="term" value="P:carbohydrate metabolic process"/>
    <property type="evidence" value="ECO:0007669"/>
    <property type="project" value="TreeGrafter"/>
</dbReference>
<dbReference type="GO" id="GO:0000139">
    <property type="term" value="C:Golgi membrane"/>
    <property type="evidence" value="ECO:0007669"/>
    <property type="project" value="TreeGrafter"/>
</dbReference>
<evidence type="ECO:0000313" key="15">
    <source>
        <dbReference type="EMBL" id="KAA1090494.1"/>
    </source>
</evidence>
<dbReference type="Pfam" id="PF03360">
    <property type="entry name" value="Glyco_transf_43"/>
    <property type="match status" value="1"/>
</dbReference>
<keyword evidence="16" id="KW-1185">Reference proteome</keyword>
<evidence type="ECO:0000256" key="9">
    <source>
        <dbReference type="PIRSR" id="PIRSR605027-1"/>
    </source>
</evidence>
<accession>A0A5B0MCJ4</accession>
<dbReference type="OrthoDB" id="675023at2759"/>
<dbReference type="AlphaFoldDB" id="A0A5B0MCJ4"/>
<keyword evidence="10" id="KW-0479">Metal-binding</keyword>
<evidence type="ECO:0000256" key="6">
    <source>
        <dbReference type="ARBA" id="ARBA00022989"/>
    </source>
</evidence>
<dbReference type="InterPro" id="IPR029044">
    <property type="entry name" value="Nucleotide-diphossugar_trans"/>
</dbReference>
<evidence type="ECO:0000256" key="4">
    <source>
        <dbReference type="ARBA" id="ARBA00022692"/>
    </source>
</evidence>
<dbReference type="InterPro" id="IPR005027">
    <property type="entry name" value="Glyco_trans_43"/>
</dbReference>
<evidence type="ECO:0000256" key="7">
    <source>
        <dbReference type="ARBA" id="ARBA00023136"/>
    </source>
</evidence>
<protein>
    <submittedName>
        <fullName evidence="14">Beta-1,3-glucuronyltransferase 2 (Glucuronosyltransferase S)</fullName>
    </submittedName>
</protein>
<feature type="transmembrane region" description="Helical" evidence="13">
    <location>
        <begin position="47"/>
        <end position="66"/>
    </location>
</feature>
<keyword evidence="8" id="KW-0325">Glycoprotein</keyword>
<feature type="compositionally biased region" description="Low complexity" evidence="12">
    <location>
        <begin position="94"/>
        <end position="104"/>
    </location>
</feature>
<dbReference type="PANTHER" id="PTHR10896:SF65">
    <property type="entry name" value="GALACTOSYLGALACTOSYLXYLOSYLPROTEIN 3-BETA-GLUCURONOSYLTRANSFERASE 3"/>
    <property type="match status" value="1"/>
</dbReference>
<keyword evidence="3 14" id="KW-0808">Transferase</keyword>
<evidence type="ECO:0000313" key="14">
    <source>
        <dbReference type="EMBL" id="KAA1074291.1"/>
    </source>
</evidence>
<keyword evidence="5" id="KW-0735">Signal-anchor</keyword>
<keyword evidence="10" id="KW-0464">Manganese</keyword>